<evidence type="ECO:0000256" key="1">
    <source>
        <dbReference type="ARBA" id="ARBA00004668"/>
    </source>
</evidence>
<dbReference type="GO" id="GO:0006212">
    <property type="term" value="P:uracil catabolic process"/>
    <property type="evidence" value="ECO:0007669"/>
    <property type="project" value="TreeGrafter"/>
</dbReference>
<dbReference type="SUPFAM" id="SSF51395">
    <property type="entry name" value="FMN-linked oxidoreductases"/>
    <property type="match status" value="1"/>
</dbReference>
<dbReference type="InterPro" id="IPR005720">
    <property type="entry name" value="Dihydroorotate_DH_cat"/>
</dbReference>
<protein>
    <recommendedName>
        <fullName evidence="3">dihydropyrimidine dehydrogenase (NADP(+))</fullName>
        <ecNumber evidence="3">1.3.1.2</ecNumber>
    </recommendedName>
    <alternativeName>
        <fullName evidence="6">Dihydrothymine dehydrogenase</fullName>
    </alternativeName>
    <alternativeName>
        <fullName evidence="5">Dihydrouracil dehydrogenase</fullName>
    </alternativeName>
</protein>
<dbReference type="AlphaFoldDB" id="A0A7L4GBF9"/>
<feature type="non-terminal residue" evidence="8">
    <location>
        <position position="1"/>
    </location>
</feature>
<dbReference type="OrthoDB" id="4327079at2759"/>
<dbReference type="Pfam" id="PF01180">
    <property type="entry name" value="DHO_dh"/>
    <property type="match status" value="1"/>
</dbReference>
<name>A0A7L4GBF9_PODST</name>
<evidence type="ECO:0000256" key="6">
    <source>
        <dbReference type="ARBA" id="ARBA00032722"/>
    </source>
</evidence>
<dbReference type="Gene3D" id="3.30.70.20">
    <property type="match status" value="1"/>
</dbReference>
<comment type="pathway">
    <text evidence="1">Amino-acid biosynthesis; beta-alanine biosynthesis.</text>
</comment>
<evidence type="ECO:0000313" key="9">
    <source>
        <dbReference type="Proteomes" id="UP000584326"/>
    </source>
</evidence>
<dbReference type="InterPro" id="IPR017900">
    <property type="entry name" value="4Fe4S_Fe_S_CS"/>
</dbReference>
<feature type="non-terminal residue" evidence="8">
    <location>
        <position position="520"/>
    </location>
</feature>
<dbReference type="FunFam" id="3.20.20.70:FF:000027">
    <property type="entry name" value="Dihydropyrimidine dehydrogenase [NADP(+)]"/>
    <property type="match status" value="1"/>
</dbReference>
<dbReference type="GO" id="GO:0005829">
    <property type="term" value="C:cytosol"/>
    <property type="evidence" value="ECO:0007669"/>
    <property type="project" value="TreeGrafter"/>
</dbReference>
<gene>
    <name evidence="8" type="primary">Dpyd</name>
    <name evidence="8" type="ORF">PODSTR_R12844</name>
</gene>
<dbReference type="PROSITE" id="PS51379">
    <property type="entry name" value="4FE4S_FER_2"/>
    <property type="match status" value="2"/>
</dbReference>
<feature type="domain" description="4Fe-4S ferredoxin-type" evidence="7">
    <location>
        <begin position="439"/>
        <end position="471"/>
    </location>
</feature>
<dbReference type="InterPro" id="IPR017896">
    <property type="entry name" value="4Fe4S_Fe-S-bd"/>
</dbReference>
<dbReference type="GO" id="GO:0006210">
    <property type="term" value="P:thymine catabolic process"/>
    <property type="evidence" value="ECO:0007669"/>
    <property type="project" value="TreeGrafter"/>
</dbReference>
<dbReference type="GO" id="GO:0017113">
    <property type="term" value="F:dihydropyrimidine dehydrogenase (NADP+) activity"/>
    <property type="evidence" value="ECO:0007669"/>
    <property type="project" value="UniProtKB-EC"/>
</dbReference>
<dbReference type="EMBL" id="VZTK01001230">
    <property type="protein sequence ID" value="NXX10517.1"/>
    <property type="molecule type" value="Genomic_DNA"/>
</dbReference>
<dbReference type="GO" id="GO:0002058">
    <property type="term" value="F:uracil binding"/>
    <property type="evidence" value="ECO:0007669"/>
    <property type="project" value="TreeGrafter"/>
</dbReference>
<dbReference type="Gene3D" id="3.20.20.70">
    <property type="entry name" value="Aldolase class I"/>
    <property type="match status" value="1"/>
</dbReference>
<evidence type="ECO:0000313" key="8">
    <source>
        <dbReference type="EMBL" id="NXX10517.1"/>
    </source>
</evidence>
<organism evidence="8 9">
    <name type="scientific">Podargus strigoides</name>
    <name type="common">Tawny frogmouth</name>
    <name type="synonym">Caprimulgus strigoides</name>
    <dbReference type="NCBI Taxonomy" id="8905"/>
    <lineage>
        <taxon>Eukaryota</taxon>
        <taxon>Metazoa</taxon>
        <taxon>Chordata</taxon>
        <taxon>Craniata</taxon>
        <taxon>Vertebrata</taxon>
        <taxon>Euteleostomi</taxon>
        <taxon>Archelosauria</taxon>
        <taxon>Archosauria</taxon>
        <taxon>Dinosauria</taxon>
        <taxon>Saurischia</taxon>
        <taxon>Theropoda</taxon>
        <taxon>Coelurosauria</taxon>
        <taxon>Aves</taxon>
        <taxon>Neognathae</taxon>
        <taxon>Neoaves</taxon>
        <taxon>Strisores</taxon>
        <taxon>Caprimulgiformes</taxon>
        <taxon>Podargidae</taxon>
        <taxon>Podargus</taxon>
    </lineage>
</organism>
<dbReference type="Pfam" id="PF14697">
    <property type="entry name" value="Fer4_21"/>
    <property type="match status" value="1"/>
</dbReference>
<feature type="domain" description="4Fe-4S ferredoxin-type" evidence="7">
    <location>
        <begin position="473"/>
        <end position="502"/>
    </location>
</feature>
<reference evidence="8 9" key="1">
    <citation type="submission" date="2020-02" db="EMBL/GenBank/DDBJ databases">
        <title>Bird 10,000 Genomes (B10K) Project - Family phase.</title>
        <authorList>
            <person name="Zhang G."/>
        </authorList>
    </citation>
    <scope>NUCLEOTIDE SEQUENCE [LARGE SCALE GENOMIC DNA]</scope>
    <source>
        <strain evidence="8">B10K-DU-001-40</strain>
        <tissue evidence="8">Muscle</tissue>
    </source>
</reference>
<dbReference type="EC" id="1.3.1.2" evidence="3"/>
<dbReference type="FunFam" id="3.30.70.20:FF:000023">
    <property type="entry name" value="Dihydropyrimidine dehydrogenase [NADP(+)]"/>
    <property type="match status" value="1"/>
</dbReference>
<dbReference type="Proteomes" id="UP000584326">
    <property type="component" value="Unassembled WGS sequence"/>
</dbReference>
<keyword evidence="9" id="KW-1185">Reference proteome</keyword>
<comment type="similarity">
    <text evidence="2">Belongs to the dihydropyrimidine dehydrogenase family.</text>
</comment>
<dbReference type="PROSITE" id="PS00198">
    <property type="entry name" value="4FE4S_FER_1"/>
    <property type="match status" value="1"/>
</dbReference>
<dbReference type="GO" id="GO:0050661">
    <property type="term" value="F:NADP binding"/>
    <property type="evidence" value="ECO:0007669"/>
    <property type="project" value="TreeGrafter"/>
</dbReference>
<evidence type="ECO:0000256" key="5">
    <source>
        <dbReference type="ARBA" id="ARBA00030119"/>
    </source>
</evidence>
<evidence type="ECO:0000256" key="4">
    <source>
        <dbReference type="ARBA" id="ARBA00023002"/>
    </source>
</evidence>
<proteinExistence type="inferred from homology"/>
<dbReference type="SUPFAM" id="SSF54862">
    <property type="entry name" value="4Fe-4S ferredoxins"/>
    <property type="match status" value="1"/>
</dbReference>
<dbReference type="UniPathway" id="UPA00131"/>
<dbReference type="InterPro" id="IPR013785">
    <property type="entry name" value="Aldolase_TIM"/>
</dbReference>
<keyword evidence="4" id="KW-0560">Oxidoreductase</keyword>
<accession>A0A7L4GBF9</accession>
<evidence type="ECO:0000256" key="2">
    <source>
        <dbReference type="ARBA" id="ARBA00010804"/>
    </source>
</evidence>
<dbReference type="CDD" id="cd02940">
    <property type="entry name" value="DHPD_FMN"/>
    <property type="match status" value="1"/>
</dbReference>
<dbReference type="PANTHER" id="PTHR43073:SF2">
    <property type="entry name" value="DIHYDROPYRIMIDINE DEHYDROGENASE [NADP(+)]"/>
    <property type="match status" value="1"/>
</dbReference>
<evidence type="ECO:0000259" key="7">
    <source>
        <dbReference type="PROSITE" id="PS51379"/>
    </source>
</evidence>
<evidence type="ECO:0000256" key="3">
    <source>
        <dbReference type="ARBA" id="ARBA00013004"/>
    </source>
</evidence>
<sequence length="520" mass="55972">FLQSLHGNAVSTVPELPLFYTPVDLVDISVEMAGLKFPNPFGLASATPTTSSSMIRRAFEAGWGFAVTKTFSLDKDIVTNVSPRIVRGITSGPMYGPGQGSFLNIELISEKTAAYWCKSIAELKSDFPNHILIASIMCSYSREDWSELSKMAEVAGADALELNLSCPHGMGERGMGLACGQDPELVRNICRWVRQAVQIPFFAKLTPNVTDIVNIAVAAQEGGADGVTATNTVSGLMGLKADSTPWPAVGGGLRTTYGGVSGNAVRPIALRAVSAIARALPGFPILATGGIDSAESGLQFLHSGASVLQVCSAIQNQDFTVIDDYCTGLQALLYLKSIEELEDWNGQSPATMRHQKGKPVPRTADLMGKKLPRFGPYLEQRKKIVAENKIKLKEQSVASVLPEKKHFIPKKPIPAIKDVIGKALQYIGTYGELCNTEQVVALIDEEMCINCGKCYMTCNDSGYQAIQFDPKTHLPTVTDSCTGCTLCLSVCPVIDCIRMVSRTTPYEPKRGLPLAVNPVC</sequence>
<dbReference type="GO" id="GO:0019483">
    <property type="term" value="P:beta-alanine biosynthetic process"/>
    <property type="evidence" value="ECO:0007669"/>
    <property type="project" value="UniProtKB-UniPathway"/>
</dbReference>
<dbReference type="PANTHER" id="PTHR43073">
    <property type="entry name" value="DIHYDROPYRIMIDINE DEHYDROGENASE [NADP(+)]"/>
    <property type="match status" value="1"/>
</dbReference>
<comment type="caution">
    <text evidence="8">The sequence shown here is derived from an EMBL/GenBank/DDBJ whole genome shotgun (WGS) entry which is preliminary data.</text>
</comment>